<protein>
    <submittedName>
        <fullName evidence="3">Uncharacterized protein</fullName>
    </submittedName>
</protein>
<organism evidence="3 4">
    <name type="scientific">Hominilimicola fabiformis</name>
    <dbReference type="NCBI Taxonomy" id="2885356"/>
    <lineage>
        <taxon>Bacteria</taxon>
        <taxon>Bacillati</taxon>
        <taxon>Bacillota</taxon>
        <taxon>Clostridia</taxon>
        <taxon>Eubacteriales</taxon>
        <taxon>Oscillospiraceae</taxon>
        <taxon>Hominilimicola</taxon>
    </lineage>
</organism>
<feature type="chain" id="PRO_5042138921" evidence="2">
    <location>
        <begin position="24"/>
        <end position="229"/>
    </location>
</feature>
<gene>
    <name evidence="3" type="ORF">LKE05_08460</name>
</gene>
<dbReference type="PROSITE" id="PS51257">
    <property type="entry name" value="PROKAR_LIPOPROTEIN"/>
    <property type="match status" value="1"/>
</dbReference>
<feature type="signal peptide" evidence="2">
    <location>
        <begin position="1"/>
        <end position="23"/>
    </location>
</feature>
<evidence type="ECO:0000256" key="2">
    <source>
        <dbReference type="SAM" id="SignalP"/>
    </source>
</evidence>
<proteinExistence type="predicted"/>
<accession>A0AAE3JAK6</accession>
<name>A0AAE3JAK6_9FIRM</name>
<comment type="caution">
    <text evidence="3">The sequence shown here is derived from an EMBL/GenBank/DDBJ whole genome shotgun (WGS) entry which is preliminary data.</text>
</comment>
<evidence type="ECO:0000313" key="4">
    <source>
        <dbReference type="Proteomes" id="UP001198242"/>
    </source>
</evidence>
<sequence>MKKSILNIISLMCCLTIMLTATSCGNNAKKEEIVVDGIIPLISESELILRSDLIIEGTVSEIMDSKWSNPNNEKGENFRNILQTDIVVNIDNYLFGERDDNQAIVRIDKGEDENTIVSSDGYPDFEVNEKVLLFLSRDDSDIATDEDYYVLTGMRQGKYDLSESENSRSSNTINTYISSMEVDNERDTEVIDELKDKIEKEHNMHPNYSDEQKQRQIEIDNENKKLFGE</sequence>
<dbReference type="Proteomes" id="UP001198242">
    <property type="component" value="Unassembled WGS sequence"/>
</dbReference>
<evidence type="ECO:0000256" key="1">
    <source>
        <dbReference type="SAM" id="MobiDB-lite"/>
    </source>
</evidence>
<evidence type="ECO:0000313" key="3">
    <source>
        <dbReference type="EMBL" id="MCC2210820.1"/>
    </source>
</evidence>
<keyword evidence="4" id="KW-1185">Reference proteome</keyword>
<reference evidence="3 4" key="1">
    <citation type="submission" date="2021-10" db="EMBL/GenBank/DDBJ databases">
        <title>Anaerobic single-cell dispensing facilitates the cultivation of human gut bacteria.</title>
        <authorList>
            <person name="Afrizal A."/>
        </authorList>
    </citation>
    <scope>NUCLEOTIDE SEQUENCE [LARGE SCALE GENOMIC DNA]</scope>
    <source>
        <strain evidence="3 4">CLA-AA-H232</strain>
    </source>
</reference>
<keyword evidence="2" id="KW-0732">Signal</keyword>
<feature type="region of interest" description="Disordered" evidence="1">
    <location>
        <begin position="199"/>
        <end position="229"/>
    </location>
</feature>
<dbReference type="EMBL" id="JAJEQM010000010">
    <property type="protein sequence ID" value="MCC2210820.1"/>
    <property type="molecule type" value="Genomic_DNA"/>
</dbReference>
<dbReference type="AlphaFoldDB" id="A0AAE3JAK6"/>
<dbReference type="RefSeq" id="WP_117968163.1">
    <property type="nucleotide sequence ID" value="NZ_JAJEQM010000010.1"/>
</dbReference>